<evidence type="ECO:0000313" key="2">
    <source>
        <dbReference type="Proteomes" id="UP001479290"/>
    </source>
</evidence>
<sequence length="95" mass="10676">MLWKGLMTQGESRMEGVQGQGLSLSSSQGFSSCFTHFIALKEFSMFHEWELCEANAWLGKTVGTLPRNNKFVEIGGTLGHTKNKRGMKNFTSREE</sequence>
<accession>A0AAW1Z190</accession>
<dbReference type="Proteomes" id="UP001479290">
    <property type="component" value="Unassembled WGS sequence"/>
</dbReference>
<dbReference type="EMBL" id="JAWDJR010000022">
    <property type="protein sequence ID" value="KAK9953999.1"/>
    <property type="molecule type" value="Genomic_DNA"/>
</dbReference>
<protein>
    <submittedName>
        <fullName evidence="1">Uncharacterized protein</fullName>
    </submittedName>
</protein>
<gene>
    <name evidence="1" type="ORF">ABG768_016110</name>
</gene>
<dbReference type="AlphaFoldDB" id="A0AAW1Z190"/>
<reference evidence="1 2" key="1">
    <citation type="submission" date="2024-05" db="EMBL/GenBank/DDBJ databases">
        <title>A high-quality chromosomal-level genome assembly of Topmouth culter (Culter alburnus).</title>
        <authorList>
            <person name="Zhao H."/>
        </authorList>
    </citation>
    <scope>NUCLEOTIDE SEQUENCE [LARGE SCALE GENOMIC DNA]</scope>
    <source>
        <strain evidence="1">CATC2023</strain>
        <tissue evidence="1">Muscle</tissue>
    </source>
</reference>
<comment type="caution">
    <text evidence="1">The sequence shown here is derived from an EMBL/GenBank/DDBJ whole genome shotgun (WGS) entry which is preliminary data.</text>
</comment>
<evidence type="ECO:0000313" key="1">
    <source>
        <dbReference type="EMBL" id="KAK9953999.1"/>
    </source>
</evidence>
<organism evidence="1 2">
    <name type="scientific">Culter alburnus</name>
    <name type="common">Topmouth culter</name>
    <dbReference type="NCBI Taxonomy" id="194366"/>
    <lineage>
        <taxon>Eukaryota</taxon>
        <taxon>Metazoa</taxon>
        <taxon>Chordata</taxon>
        <taxon>Craniata</taxon>
        <taxon>Vertebrata</taxon>
        <taxon>Euteleostomi</taxon>
        <taxon>Actinopterygii</taxon>
        <taxon>Neopterygii</taxon>
        <taxon>Teleostei</taxon>
        <taxon>Ostariophysi</taxon>
        <taxon>Cypriniformes</taxon>
        <taxon>Xenocyprididae</taxon>
        <taxon>Xenocypridinae</taxon>
        <taxon>Culter</taxon>
    </lineage>
</organism>
<dbReference type="PROSITE" id="PS51257">
    <property type="entry name" value="PROKAR_LIPOPROTEIN"/>
    <property type="match status" value="1"/>
</dbReference>
<proteinExistence type="predicted"/>
<keyword evidence="2" id="KW-1185">Reference proteome</keyword>
<name>A0AAW1Z190_CULAL</name>